<feature type="domain" description="Cyclin-like" evidence="3">
    <location>
        <begin position="130"/>
        <end position="216"/>
    </location>
</feature>
<protein>
    <recommendedName>
        <fullName evidence="3">Cyclin-like domain-containing protein</fullName>
    </recommendedName>
</protein>
<dbReference type="Proteomes" id="UP001530315">
    <property type="component" value="Unassembled WGS sequence"/>
</dbReference>
<evidence type="ECO:0000313" key="5">
    <source>
        <dbReference type="Proteomes" id="UP001530315"/>
    </source>
</evidence>
<gene>
    <name evidence="4" type="ORF">ACHAW5_010964</name>
</gene>
<evidence type="ECO:0000256" key="2">
    <source>
        <dbReference type="SAM" id="MobiDB-lite"/>
    </source>
</evidence>
<evidence type="ECO:0000259" key="3">
    <source>
        <dbReference type="SMART" id="SM00385"/>
    </source>
</evidence>
<dbReference type="PANTHER" id="PTHR10177">
    <property type="entry name" value="CYCLINS"/>
    <property type="match status" value="1"/>
</dbReference>
<keyword evidence="1" id="KW-0195">Cyclin</keyword>
<dbReference type="EMBL" id="JALLAZ020001054">
    <property type="protein sequence ID" value="KAL3781683.1"/>
    <property type="molecule type" value="Genomic_DNA"/>
</dbReference>
<comment type="caution">
    <text evidence="4">The sequence shown here is derived from an EMBL/GenBank/DDBJ whole genome shotgun (WGS) entry which is preliminary data.</text>
</comment>
<accession>A0ABD3P2J8</accession>
<name>A0ABD3P2J8_9STRA</name>
<dbReference type="InterPro" id="IPR036915">
    <property type="entry name" value="Cyclin-like_sf"/>
</dbReference>
<dbReference type="SUPFAM" id="SSF47954">
    <property type="entry name" value="Cyclin-like"/>
    <property type="match status" value="1"/>
</dbReference>
<reference evidence="4 5" key="1">
    <citation type="submission" date="2024-10" db="EMBL/GenBank/DDBJ databases">
        <title>Updated reference genomes for cyclostephanoid diatoms.</title>
        <authorList>
            <person name="Roberts W.R."/>
            <person name="Alverson A.J."/>
        </authorList>
    </citation>
    <scope>NUCLEOTIDE SEQUENCE [LARGE SCALE GENOMIC DNA]</scope>
    <source>
        <strain evidence="4 5">AJA276-08</strain>
    </source>
</reference>
<dbReference type="SMART" id="SM00385">
    <property type="entry name" value="CYCLIN"/>
    <property type="match status" value="1"/>
</dbReference>
<sequence length="449" mass="49167">MPSLQRIAPHHAASLEVDEGGGRVDGGGRDDPVSCPPDSRQFSAWRDDRCEVDVVPPERPAIVVPTSSRLRGPAAIGVDVDVDVDDRLGRLGDVTRQWDALVEREGRDHYALFPPSPFPVPERVRETICYWCYSIVDKYDISRDTVGTAMSYFDRLVATGVVERREWELAAVSSLFIAVKVNSRGGRIFFPEHMARECDGAFDADQIQDMEHHICHVFDWFVNPPVPGMFVDVVTPTIMSDAVWGNDNDFDSPSSLEGDGVFVIDHGTRHCIVQQSKYLCELSVLYSYFVDKAPSSIAYASIVVAIRLGYFPRFAMERFECLDLDHDPDETALCVIRLLRLVGCGDHLPDNVVVDAAAVVASSSVALEATDGGGGEGEGGRKDAKTRVRAVTPTKEDLLPSAVASTNGRPDSKTMRAEFLFGEDEGEGSAGGGDDEDVAMESPNKKIRL</sequence>
<dbReference type="Pfam" id="PF00134">
    <property type="entry name" value="Cyclin_N"/>
    <property type="match status" value="1"/>
</dbReference>
<dbReference type="InterPro" id="IPR039361">
    <property type="entry name" value="Cyclin"/>
</dbReference>
<evidence type="ECO:0000313" key="4">
    <source>
        <dbReference type="EMBL" id="KAL3781683.1"/>
    </source>
</evidence>
<dbReference type="InterPro" id="IPR006671">
    <property type="entry name" value="Cyclin_N"/>
</dbReference>
<feature type="region of interest" description="Disordered" evidence="2">
    <location>
        <begin position="1"/>
        <end position="41"/>
    </location>
</feature>
<keyword evidence="5" id="KW-1185">Reference proteome</keyword>
<evidence type="ECO:0000256" key="1">
    <source>
        <dbReference type="RuleBase" id="RU000383"/>
    </source>
</evidence>
<comment type="similarity">
    <text evidence="1">Belongs to the cyclin family.</text>
</comment>
<feature type="region of interest" description="Disordered" evidence="2">
    <location>
        <begin position="395"/>
        <end position="449"/>
    </location>
</feature>
<proteinExistence type="inferred from homology"/>
<dbReference type="Gene3D" id="1.10.472.10">
    <property type="entry name" value="Cyclin-like"/>
    <property type="match status" value="2"/>
</dbReference>
<dbReference type="InterPro" id="IPR013763">
    <property type="entry name" value="Cyclin-like_dom"/>
</dbReference>
<feature type="compositionally biased region" description="Basic and acidic residues" evidence="2">
    <location>
        <begin position="20"/>
        <end position="32"/>
    </location>
</feature>
<dbReference type="AlphaFoldDB" id="A0ABD3P2J8"/>
<feature type="compositionally biased region" description="Acidic residues" evidence="2">
    <location>
        <begin position="421"/>
        <end position="439"/>
    </location>
</feature>
<organism evidence="4 5">
    <name type="scientific">Stephanodiscus triporus</name>
    <dbReference type="NCBI Taxonomy" id="2934178"/>
    <lineage>
        <taxon>Eukaryota</taxon>
        <taxon>Sar</taxon>
        <taxon>Stramenopiles</taxon>
        <taxon>Ochrophyta</taxon>
        <taxon>Bacillariophyta</taxon>
        <taxon>Coscinodiscophyceae</taxon>
        <taxon>Thalassiosirophycidae</taxon>
        <taxon>Stephanodiscales</taxon>
        <taxon>Stephanodiscaceae</taxon>
        <taxon>Stephanodiscus</taxon>
    </lineage>
</organism>
<dbReference type="FunFam" id="1.10.472.10:FF:000093">
    <property type="entry name" value="Predicted protein"/>
    <property type="match status" value="1"/>
</dbReference>